<dbReference type="FunFam" id="3.30.70.270:FF:000020">
    <property type="entry name" value="Transposon Tf2-6 polyprotein-like Protein"/>
    <property type="match status" value="1"/>
</dbReference>
<dbReference type="AlphaFoldDB" id="A0A423SK37"/>
<dbReference type="InterPro" id="IPR041577">
    <property type="entry name" value="RT_RNaseH_2"/>
</dbReference>
<feature type="compositionally biased region" description="Pro residues" evidence="2">
    <location>
        <begin position="38"/>
        <end position="49"/>
    </location>
</feature>
<accession>A0A423SK37</accession>
<sequence>MSTPQENLFQARNDDLGDGSDDSGEPNVLESGEADVPPSLPPPLTPHPSSPSQHSPELQEYRLQMEQQRQLNDERFMQLLSMIAPKPLQVQQTSPEQQAPAAHQLSPVPPVATTSGSPHAPITAPVMGKPMIPSPPQLQSDVTYQLFRQWRRKFEDYSVLMGLHSLPPATQHIYLRTCVSLEVQRLLHYTLAIPPDSSMPVVQVLDALQQYFRNSQNEALRRRELLSCKQTPGEPFSAFYARMKDLADEVELCTGDRTTCAATQLKMILLLGVREEELVQRLVSLDSQASLDDFVTCCRTFESSRAAASAIVAAPSQLNILSSYKRNQRRQKMTATTKHTPQRCQSPPLTKDLPASCRSCTRQHAVGHCPAKDSTCPNCGYKGHWHRTPRCPAKDSECTTCHKQGHFAKCCKSTRKTSTNQTRRARRVSTGRTPKPVNVTLSYGSKSSQLLMLPDTGADITVIGPKHLDSLGIPRCNLSPPPATDVLTADGSSMTPALGCFETTLQLGQASCKAIVHVHEDIQTPLLSYGHCVDLAIVSLDFPKPILSVTHVNRCAQQMPASAMSSPTTARTYFLQHFSDVLVSKTDLQTTPLKKMSGPPMRIHLQPGATPFAIHTPRPIPFAYRDQVKEELDSLVQQGIISPVGDKPSEWCHPMVLVPKPGNGVRITVDLTRLNSQVSRPTHPSPTPADAIRTITPSAKFFTKADALHGYWQMDLAEEDRHLTTFITPHGRYYHCRGPMGFAATGDAYCLRGDLALQGITNCVKVVDDILLFDSDLPTHLRRVFQMLSRCRAHSITLNKDKFMVAATNVSFCGYNISPEGIAADPEKVAAIRDYPTPSNITDLRSFMGLVNQLADFSPEIAATAQPLRPLMSPKRSFTWTPDHDQAFGKVKAALLSPPVLAPFNPKLPVTLQTDASRLYGLGYALFQNMATASSGSSSVAHGF</sequence>
<dbReference type="PANTHER" id="PTHR37984">
    <property type="entry name" value="PROTEIN CBG26694"/>
    <property type="match status" value="1"/>
</dbReference>
<evidence type="ECO:0000259" key="3">
    <source>
        <dbReference type="Pfam" id="PF00078"/>
    </source>
</evidence>
<reference evidence="5 6" key="1">
    <citation type="submission" date="2018-04" db="EMBL/GenBank/DDBJ databases">
        <authorList>
            <person name="Zhang X."/>
            <person name="Yuan J."/>
            <person name="Li F."/>
            <person name="Xiang J."/>
        </authorList>
    </citation>
    <scope>NUCLEOTIDE SEQUENCE [LARGE SCALE GENOMIC DNA]</scope>
    <source>
        <tissue evidence="5">Muscle</tissue>
    </source>
</reference>
<proteinExistence type="predicted"/>
<dbReference type="Gene3D" id="3.30.70.270">
    <property type="match status" value="2"/>
</dbReference>
<evidence type="ECO:0000256" key="1">
    <source>
        <dbReference type="ARBA" id="ARBA00012493"/>
    </source>
</evidence>
<dbReference type="InterPro" id="IPR043502">
    <property type="entry name" value="DNA/RNA_pol_sf"/>
</dbReference>
<dbReference type="CDD" id="cd01647">
    <property type="entry name" value="RT_LTR"/>
    <property type="match status" value="1"/>
</dbReference>
<dbReference type="Proteomes" id="UP000283509">
    <property type="component" value="Unassembled WGS sequence"/>
</dbReference>
<feature type="domain" description="Reverse transcriptase/retrotransposon-derived protein RNase H-like" evidence="4">
    <location>
        <begin position="880"/>
        <end position="931"/>
    </location>
</feature>
<dbReference type="EMBL" id="QCYY01003227">
    <property type="protein sequence ID" value="ROT64576.1"/>
    <property type="molecule type" value="Genomic_DNA"/>
</dbReference>
<dbReference type="InterPro" id="IPR000477">
    <property type="entry name" value="RT_dom"/>
</dbReference>
<gene>
    <name evidence="5" type="ORF">C7M84_017482</name>
</gene>
<dbReference type="InterPro" id="IPR043128">
    <property type="entry name" value="Rev_trsase/Diguanyl_cyclase"/>
</dbReference>
<feature type="compositionally biased region" description="Polar residues" evidence="2">
    <location>
        <begin position="1"/>
        <end position="10"/>
    </location>
</feature>
<dbReference type="Pfam" id="PF17919">
    <property type="entry name" value="RT_RNaseH_2"/>
    <property type="match status" value="1"/>
</dbReference>
<evidence type="ECO:0000313" key="6">
    <source>
        <dbReference type="Proteomes" id="UP000283509"/>
    </source>
</evidence>
<evidence type="ECO:0000256" key="2">
    <source>
        <dbReference type="SAM" id="MobiDB-lite"/>
    </source>
</evidence>
<dbReference type="CDD" id="cd00303">
    <property type="entry name" value="retropepsin_like"/>
    <property type="match status" value="1"/>
</dbReference>
<keyword evidence="6" id="KW-1185">Reference proteome</keyword>
<dbReference type="GO" id="GO:0003964">
    <property type="term" value="F:RNA-directed DNA polymerase activity"/>
    <property type="evidence" value="ECO:0007669"/>
    <property type="project" value="UniProtKB-EC"/>
</dbReference>
<feature type="domain" description="Reverse transcriptase" evidence="3">
    <location>
        <begin position="658"/>
        <end position="817"/>
    </location>
</feature>
<feature type="region of interest" description="Disordered" evidence="2">
    <location>
        <begin position="1"/>
        <end position="57"/>
    </location>
</feature>
<name>A0A423SK37_PENVA</name>
<dbReference type="Pfam" id="PF00078">
    <property type="entry name" value="RVT_1"/>
    <property type="match status" value="1"/>
</dbReference>
<dbReference type="EC" id="2.7.7.49" evidence="1"/>
<organism evidence="5 6">
    <name type="scientific">Penaeus vannamei</name>
    <name type="common">Whiteleg shrimp</name>
    <name type="synonym">Litopenaeus vannamei</name>
    <dbReference type="NCBI Taxonomy" id="6689"/>
    <lineage>
        <taxon>Eukaryota</taxon>
        <taxon>Metazoa</taxon>
        <taxon>Ecdysozoa</taxon>
        <taxon>Arthropoda</taxon>
        <taxon>Crustacea</taxon>
        <taxon>Multicrustacea</taxon>
        <taxon>Malacostraca</taxon>
        <taxon>Eumalacostraca</taxon>
        <taxon>Eucarida</taxon>
        <taxon>Decapoda</taxon>
        <taxon>Dendrobranchiata</taxon>
        <taxon>Penaeoidea</taxon>
        <taxon>Penaeidae</taxon>
        <taxon>Penaeus</taxon>
    </lineage>
</organism>
<protein>
    <recommendedName>
        <fullName evidence="1">RNA-directed DNA polymerase</fullName>
        <ecNumber evidence="1">2.7.7.49</ecNumber>
    </recommendedName>
</protein>
<comment type="caution">
    <text evidence="5">The sequence shown here is derived from an EMBL/GenBank/DDBJ whole genome shotgun (WGS) entry which is preliminary data.</text>
</comment>
<dbReference type="SUPFAM" id="SSF56672">
    <property type="entry name" value="DNA/RNA polymerases"/>
    <property type="match status" value="1"/>
</dbReference>
<evidence type="ECO:0000313" key="5">
    <source>
        <dbReference type="EMBL" id="ROT64576.1"/>
    </source>
</evidence>
<reference evidence="5 6" key="2">
    <citation type="submission" date="2019-01" db="EMBL/GenBank/DDBJ databases">
        <title>The decoding of complex shrimp genome reveals the adaptation for benthos swimmer, frequently molting mechanism and breeding impact on genome.</title>
        <authorList>
            <person name="Sun Y."/>
            <person name="Gao Y."/>
            <person name="Yu Y."/>
        </authorList>
    </citation>
    <scope>NUCLEOTIDE SEQUENCE [LARGE SCALE GENOMIC DNA]</scope>
    <source>
        <tissue evidence="5">Muscle</tissue>
    </source>
</reference>
<dbReference type="OrthoDB" id="6379273at2759"/>
<dbReference type="InterPro" id="IPR050951">
    <property type="entry name" value="Retrovirus_Pol_polyprotein"/>
</dbReference>
<feature type="region of interest" description="Disordered" evidence="2">
    <location>
        <begin position="89"/>
        <end position="122"/>
    </location>
</feature>
<evidence type="ECO:0000259" key="4">
    <source>
        <dbReference type="Pfam" id="PF17919"/>
    </source>
</evidence>
<dbReference type="PANTHER" id="PTHR37984:SF9">
    <property type="entry name" value="INTEGRASE CATALYTIC DOMAIN-CONTAINING PROTEIN"/>
    <property type="match status" value="1"/>
</dbReference>
<dbReference type="Gene3D" id="3.10.10.10">
    <property type="entry name" value="HIV Type 1 Reverse Transcriptase, subunit A, domain 1"/>
    <property type="match status" value="1"/>
</dbReference>